<keyword evidence="3" id="KW-1185">Reference proteome</keyword>
<feature type="transmembrane region" description="Helical" evidence="1">
    <location>
        <begin position="40"/>
        <end position="57"/>
    </location>
</feature>
<name>A0A4P7VPJ7_9BACT</name>
<evidence type="ECO:0000256" key="1">
    <source>
        <dbReference type="SAM" id="Phobius"/>
    </source>
</evidence>
<protein>
    <submittedName>
        <fullName evidence="2">Uncharacterized protein</fullName>
    </submittedName>
</protein>
<dbReference type="AlphaFoldDB" id="A0A4P7VPJ7"/>
<keyword evidence="1" id="KW-0472">Membrane</keyword>
<evidence type="ECO:0000313" key="3">
    <source>
        <dbReference type="Proteomes" id="UP000297031"/>
    </source>
</evidence>
<sequence length="439" mass="52195">MHKRRNHAKNRGISSLWNHWAISFGAINFIVFISPIVSKVWLPAVVLILELLFVGLLKNKDEKAPVCNLLPFLTTRILFFTAVIMVGINIYYMEFIDPQEYVIGLSNRKIPYISVLVVAPVTFVLSLWIYLRRSRLAFCFQCHIKYGLPAERGFLGRIFSHESIYQIRLMIMLSGAMTLFGWLYYWLFYCNVNLNTPDRFFFVWIPVILYVLSLIYLRLRYMSIYAFYRKNVVGEDNDRGDSTLIRYILLCDDNIFLKVSADELSDEKVDTPAKMYVPYREKVTMYDAEQNFRMLSGLHRKVEIKFLYENFNYYSDSNIFHYACFFSGKSELESSRLKGVWCTQHELHNMMSSNRLTSLMKSEMLRLYNIVVACKTYNRDGCRLYDIKHYKPTFHLHDLNKMDVNFNDPVWLRVVKDNADSHFFKFRKFWRKYVEGFED</sequence>
<feature type="transmembrane region" description="Helical" evidence="1">
    <location>
        <begin position="12"/>
        <end position="34"/>
    </location>
</feature>
<proteinExistence type="predicted"/>
<dbReference type="RefSeq" id="WP_136410318.1">
    <property type="nucleotide sequence ID" value="NZ_CP039393.1"/>
</dbReference>
<organism evidence="2 3">
    <name type="scientific">Muribaculum gordoncarteri</name>
    <dbReference type="NCBI Taxonomy" id="2530390"/>
    <lineage>
        <taxon>Bacteria</taxon>
        <taxon>Pseudomonadati</taxon>
        <taxon>Bacteroidota</taxon>
        <taxon>Bacteroidia</taxon>
        <taxon>Bacteroidales</taxon>
        <taxon>Muribaculaceae</taxon>
        <taxon>Muribaculum</taxon>
    </lineage>
</organism>
<gene>
    <name evidence="2" type="ORF">E7746_07080</name>
</gene>
<dbReference type="KEGG" id="mgod:E7746_07080"/>
<dbReference type="Proteomes" id="UP000297031">
    <property type="component" value="Chromosome"/>
</dbReference>
<dbReference type="OrthoDB" id="1091154at2"/>
<reference evidence="2 3" key="1">
    <citation type="submission" date="2019-02" db="EMBL/GenBank/DDBJ databases">
        <title>Isolation and identification of novel species under the genus Muribaculum.</title>
        <authorList>
            <person name="Miyake S."/>
            <person name="Ding Y."/>
            <person name="Low A."/>
            <person name="Soh M."/>
            <person name="Seedorf H."/>
        </authorList>
    </citation>
    <scope>NUCLEOTIDE SEQUENCE [LARGE SCALE GENOMIC DNA]</scope>
    <source>
        <strain evidence="2 3">TLL-A4</strain>
    </source>
</reference>
<feature type="transmembrane region" description="Helical" evidence="1">
    <location>
        <begin position="167"/>
        <end position="188"/>
    </location>
</feature>
<feature type="transmembrane region" description="Helical" evidence="1">
    <location>
        <begin position="200"/>
        <end position="219"/>
    </location>
</feature>
<feature type="transmembrane region" description="Helical" evidence="1">
    <location>
        <begin position="69"/>
        <end position="92"/>
    </location>
</feature>
<dbReference type="EMBL" id="CP039393">
    <property type="protein sequence ID" value="QCD35668.1"/>
    <property type="molecule type" value="Genomic_DNA"/>
</dbReference>
<feature type="transmembrane region" description="Helical" evidence="1">
    <location>
        <begin position="112"/>
        <end position="131"/>
    </location>
</feature>
<keyword evidence="1" id="KW-1133">Transmembrane helix</keyword>
<evidence type="ECO:0000313" key="2">
    <source>
        <dbReference type="EMBL" id="QCD35668.1"/>
    </source>
</evidence>
<accession>A0A4P7VPJ7</accession>
<keyword evidence="1" id="KW-0812">Transmembrane</keyword>